<keyword evidence="15" id="KW-1185">Reference proteome</keyword>
<evidence type="ECO:0000256" key="3">
    <source>
        <dbReference type="ARBA" id="ARBA00006247"/>
    </source>
</evidence>
<dbReference type="PANTHER" id="PTHR32494">
    <property type="entry name" value="ALLANTOATE DEIMINASE-RELATED"/>
    <property type="match status" value="1"/>
</dbReference>
<evidence type="ECO:0000256" key="10">
    <source>
        <dbReference type="ARBA" id="ARBA00023211"/>
    </source>
</evidence>
<dbReference type="Proteomes" id="UP001152523">
    <property type="component" value="Unassembled WGS sequence"/>
</dbReference>
<dbReference type="SUPFAM" id="SSF53187">
    <property type="entry name" value="Zn-dependent exopeptidases"/>
    <property type="match status" value="1"/>
</dbReference>
<comment type="similarity">
    <text evidence="3">Belongs to the peptidase M20A family.</text>
</comment>
<protein>
    <recommendedName>
        <fullName evidence="12">allantoate deiminase</fullName>
        <ecNumber evidence="12">3.5.3.9</ecNumber>
    </recommendedName>
</protein>
<accession>A0AAV0ED92</accession>
<dbReference type="NCBIfam" id="TIGR01879">
    <property type="entry name" value="hydantase"/>
    <property type="match status" value="1"/>
</dbReference>
<dbReference type="CDD" id="cd03884">
    <property type="entry name" value="M20_bAS"/>
    <property type="match status" value="1"/>
</dbReference>
<evidence type="ECO:0000256" key="12">
    <source>
        <dbReference type="ARBA" id="ARBA00066382"/>
    </source>
</evidence>
<dbReference type="InterPro" id="IPR002933">
    <property type="entry name" value="Peptidase_M20"/>
</dbReference>
<dbReference type="EMBL" id="CAMAPF010000921">
    <property type="protein sequence ID" value="CAH9121834.1"/>
    <property type="molecule type" value="Genomic_DNA"/>
</dbReference>
<evidence type="ECO:0000256" key="11">
    <source>
        <dbReference type="ARBA" id="ARBA00053003"/>
    </source>
</evidence>
<comment type="subunit">
    <text evidence="4">Homodimer.</text>
</comment>
<dbReference type="AlphaFoldDB" id="A0AAV0ED92"/>
<dbReference type="EC" id="3.5.3.9" evidence="12"/>
<dbReference type="GO" id="GO:0046872">
    <property type="term" value="F:metal ion binding"/>
    <property type="evidence" value="ECO:0007669"/>
    <property type="project" value="UniProtKB-KW"/>
</dbReference>
<dbReference type="Pfam" id="PF01546">
    <property type="entry name" value="Peptidase_M20"/>
    <property type="match status" value="1"/>
</dbReference>
<evidence type="ECO:0000256" key="1">
    <source>
        <dbReference type="ARBA" id="ARBA00001936"/>
    </source>
</evidence>
<dbReference type="Pfam" id="PF07687">
    <property type="entry name" value="M20_dimer"/>
    <property type="match status" value="1"/>
</dbReference>
<keyword evidence="8" id="KW-0378">Hydrolase</keyword>
<proteinExistence type="inferred from homology"/>
<dbReference type="InterPro" id="IPR011650">
    <property type="entry name" value="Peptidase_M20_dimer"/>
</dbReference>
<keyword evidence="5" id="KW-0659">Purine metabolism</keyword>
<evidence type="ECO:0000313" key="15">
    <source>
        <dbReference type="Proteomes" id="UP001152523"/>
    </source>
</evidence>
<feature type="domain" description="Peptidase M20 dimerisation" evidence="13">
    <location>
        <begin position="294"/>
        <end position="399"/>
    </location>
</feature>
<gene>
    <name evidence="14" type="ORF">CEPIT_LOCUS24011</name>
</gene>
<dbReference type="GO" id="GO:0006144">
    <property type="term" value="P:purine nucleobase metabolic process"/>
    <property type="evidence" value="ECO:0007669"/>
    <property type="project" value="UniProtKB-KW"/>
</dbReference>
<evidence type="ECO:0000259" key="13">
    <source>
        <dbReference type="Pfam" id="PF07687"/>
    </source>
</evidence>
<evidence type="ECO:0000313" key="14">
    <source>
        <dbReference type="EMBL" id="CAH9121834.1"/>
    </source>
</evidence>
<dbReference type="GO" id="GO:0047652">
    <property type="term" value="F:allantoate deiminase activity"/>
    <property type="evidence" value="ECO:0007669"/>
    <property type="project" value="UniProtKB-EC"/>
</dbReference>
<name>A0AAV0ED92_9ASTE</name>
<comment type="subcellular location">
    <subcellularLocation>
        <location evidence="2">Endoplasmic reticulum</location>
    </subcellularLocation>
</comment>
<dbReference type="InterPro" id="IPR010158">
    <property type="entry name" value="Amidase_Cbmase"/>
</dbReference>
<evidence type="ECO:0000256" key="7">
    <source>
        <dbReference type="ARBA" id="ARBA00022729"/>
    </source>
</evidence>
<keyword evidence="6" id="KW-0479">Metal-binding</keyword>
<dbReference type="SUPFAM" id="SSF55031">
    <property type="entry name" value="Bacterial exopeptidase dimerisation domain"/>
    <property type="match status" value="1"/>
</dbReference>
<dbReference type="PANTHER" id="PTHR32494:SF19">
    <property type="entry name" value="ALLANTOATE DEIMINASE-RELATED"/>
    <property type="match status" value="1"/>
</dbReference>
<comment type="caution">
    <text evidence="14">The sequence shown here is derived from an EMBL/GenBank/DDBJ whole genome shotgun (WGS) entry which is preliminary data.</text>
</comment>
<keyword evidence="7" id="KW-0732">Signal</keyword>
<dbReference type="GO" id="GO:0005783">
    <property type="term" value="C:endoplasmic reticulum"/>
    <property type="evidence" value="ECO:0007669"/>
    <property type="project" value="UniProtKB-SubCell"/>
</dbReference>
<dbReference type="FunFam" id="3.30.70.360:FF:000019">
    <property type="entry name" value="Allantoate deiminase"/>
    <property type="match status" value="1"/>
</dbReference>
<evidence type="ECO:0000256" key="2">
    <source>
        <dbReference type="ARBA" id="ARBA00004240"/>
    </source>
</evidence>
<dbReference type="Gene3D" id="3.30.70.360">
    <property type="match status" value="1"/>
</dbReference>
<comment type="catalytic activity">
    <reaction evidence="11">
        <text>allantoate + H2O + 2 H(+) = (S)-2-ureidoglycine + NH4(+) + CO2</text>
        <dbReference type="Rhea" id="RHEA:27485"/>
        <dbReference type="ChEBI" id="CHEBI:15377"/>
        <dbReference type="ChEBI" id="CHEBI:15378"/>
        <dbReference type="ChEBI" id="CHEBI:16526"/>
        <dbReference type="ChEBI" id="CHEBI:17536"/>
        <dbReference type="ChEBI" id="CHEBI:28938"/>
        <dbReference type="ChEBI" id="CHEBI:59947"/>
        <dbReference type="EC" id="3.5.3.9"/>
    </reaction>
</comment>
<reference evidence="14" key="1">
    <citation type="submission" date="2022-07" db="EMBL/GenBank/DDBJ databases">
        <authorList>
            <person name="Macas J."/>
            <person name="Novak P."/>
            <person name="Neumann P."/>
        </authorList>
    </citation>
    <scope>NUCLEOTIDE SEQUENCE</scope>
</reference>
<sequence length="516" mass="56028">MASPSHPSSLPTHSSVKTHATIRQLLFPIFALLLHLSLSPVVAFSGTSNVESSKTNLFPEILKQEAVARLYELGKHSFGCNDHIENMDVSFSHTCEANDAVNYLERTFQSPASIRAGNLIRSWMEDAGLRTWIDHMGNVHGRIDGINPTQKALLIGSHLDTVIDAGYFDGSLGIVSAVSALKVLKETGRLGKLRQPVEVIAFSDEEGVRFQSTFLGSAAIAGTLPVTTLHINDKGGVTVQGALRENSIEITEEALSKLKYDQESVSAYIEIHIEQGPVLENRGLPLGLVKGIAGQTRLKVIVRGTQGHAGTVPMDMRQDPMVASAELIVLLENLCKQPEYYLSYDDQCPSSTVKSLAGSLVCTVGEISTWPSASNVIPGEVKFTVDIRAMDDIGREAIIYEYSNRMHQLCDRRNVFCVIERKHDANAVVCDPELSAQLNSAARSAFRKITGETIDDVPVLMSGAGHDAMAMSHLTKVGMLFVRCRGGISHSPAEHVLDDDVWAAGMAVLAFLETLL</sequence>
<keyword evidence="10" id="KW-0464">Manganese</keyword>
<evidence type="ECO:0000256" key="9">
    <source>
        <dbReference type="ARBA" id="ARBA00022824"/>
    </source>
</evidence>
<evidence type="ECO:0000256" key="5">
    <source>
        <dbReference type="ARBA" id="ARBA00022631"/>
    </source>
</evidence>
<dbReference type="InterPro" id="IPR036264">
    <property type="entry name" value="Bact_exopeptidase_dim_dom"/>
</dbReference>
<organism evidence="14 15">
    <name type="scientific">Cuscuta epithymum</name>
    <dbReference type="NCBI Taxonomy" id="186058"/>
    <lineage>
        <taxon>Eukaryota</taxon>
        <taxon>Viridiplantae</taxon>
        <taxon>Streptophyta</taxon>
        <taxon>Embryophyta</taxon>
        <taxon>Tracheophyta</taxon>
        <taxon>Spermatophyta</taxon>
        <taxon>Magnoliopsida</taxon>
        <taxon>eudicotyledons</taxon>
        <taxon>Gunneridae</taxon>
        <taxon>Pentapetalae</taxon>
        <taxon>asterids</taxon>
        <taxon>lamiids</taxon>
        <taxon>Solanales</taxon>
        <taxon>Convolvulaceae</taxon>
        <taxon>Cuscuteae</taxon>
        <taxon>Cuscuta</taxon>
        <taxon>Cuscuta subgen. Cuscuta</taxon>
    </lineage>
</organism>
<evidence type="ECO:0000256" key="8">
    <source>
        <dbReference type="ARBA" id="ARBA00022801"/>
    </source>
</evidence>
<comment type="cofactor">
    <cofactor evidence="1">
        <name>Mn(2+)</name>
        <dbReference type="ChEBI" id="CHEBI:29035"/>
    </cofactor>
</comment>
<dbReference type="Gene3D" id="3.40.630.10">
    <property type="entry name" value="Zn peptidases"/>
    <property type="match status" value="1"/>
</dbReference>
<evidence type="ECO:0000256" key="4">
    <source>
        <dbReference type="ARBA" id="ARBA00011738"/>
    </source>
</evidence>
<evidence type="ECO:0000256" key="6">
    <source>
        <dbReference type="ARBA" id="ARBA00022723"/>
    </source>
</evidence>
<keyword evidence="9" id="KW-0256">Endoplasmic reticulum</keyword>